<feature type="region of interest" description="Disordered" evidence="1">
    <location>
        <begin position="1"/>
        <end position="29"/>
    </location>
</feature>
<dbReference type="EMBL" id="JACBXS010000051">
    <property type="protein sequence ID" value="NYS26549.1"/>
    <property type="molecule type" value="Genomic_DNA"/>
</dbReference>
<sequence length="115" mass="12147">MAQQTASDIKDKAADVKDKAAEHARSAAEDLSEDLAMLKMQIEELTTNMAGLASKKVEAGAHHIGATARDGYDKAADTAETAYAEVERYTSERPVEALGIAAGIGLLAGLFLARR</sequence>
<proteinExistence type="predicted"/>
<accession>A0A7Z0I2X1</accession>
<dbReference type="Pfam" id="PF19029">
    <property type="entry name" value="DUF883_C"/>
    <property type="match status" value="1"/>
</dbReference>
<name>A0A7Z0I2X1_9RHOB</name>
<dbReference type="InterPro" id="IPR043605">
    <property type="entry name" value="DUF883_C"/>
</dbReference>
<comment type="caution">
    <text evidence="3">The sequence shown here is derived from an EMBL/GenBank/DDBJ whole genome shotgun (WGS) entry which is preliminary data.</text>
</comment>
<feature type="domain" description="DUF883" evidence="2">
    <location>
        <begin position="87"/>
        <end position="115"/>
    </location>
</feature>
<reference evidence="3 4" key="1">
    <citation type="journal article" date="2000" name="Arch. Microbiol.">
        <title>Rhodobaca bogoriensis gen. nov. and sp. nov., an alkaliphilic purple nonsulfur bacterium from African Rift Valley soda lakes.</title>
        <authorList>
            <person name="Milford A.D."/>
            <person name="Achenbach L.A."/>
            <person name="Jung D.O."/>
            <person name="Madigan M.T."/>
        </authorList>
    </citation>
    <scope>NUCLEOTIDE SEQUENCE [LARGE SCALE GENOMIC DNA]</scope>
    <source>
        <strain evidence="3 4">2376</strain>
    </source>
</reference>
<dbReference type="RefSeq" id="WP_179907343.1">
    <property type="nucleotide sequence ID" value="NZ_JACBXS010000051.1"/>
</dbReference>
<dbReference type="Gene3D" id="1.10.287.700">
    <property type="entry name" value="Helix hairpin bin"/>
    <property type="match status" value="1"/>
</dbReference>
<protein>
    <submittedName>
        <fullName evidence="3">DUF883 family protein</fullName>
    </submittedName>
</protein>
<evidence type="ECO:0000256" key="1">
    <source>
        <dbReference type="SAM" id="MobiDB-lite"/>
    </source>
</evidence>
<dbReference type="AlphaFoldDB" id="A0A7Z0I2X1"/>
<evidence type="ECO:0000259" key="2">
    <source>
        <dbReference type="Pfam" id="PF19029"/>
    </source>
</evidence>
<keyword evidence="4" id="KW-1185">Reference proteome</keyword>
<gene>
    <name evidence="3" type="ORF">HUK65_16305</name>
</gene>
<evidence type="ECO:0000313" key="3">
    <source>
        <dbReference type="EMBL" id="NYS26549.1"/>
    </source>
</evidence>
<feature type="compositionally biased region" description="Basic and acidic residues" evidence="1">
    <location>
        <begin position="8"/>
        <end position="28"/>
    </location>
</feature>
<dbReference type="Proteomes" id="UP000529417">
    <property type="component" value="Unassembled WGS sequence"/>
</dbReference>
<evidence type="ECO:0000313" key="4">
    <source>
        <dbReference type="Proteomes" id="UP000529417"/>
    </source>
</evidence>
<organism evidence="3 4">
    <name type="scientific">Rhabdonatronobacter sediminivivens</name>
    <dbReference type="NCBI Taxonomy" id="2743469"/>
    <lineage>
        <taxon>Bacteria</taxon>
        <taxon>Pseudomonadati</taxon>
        <taxon>Pseudomonadota</taxon>
        <taxon>Alphaproteobacteria</taxon>
        <taxon>Rhodobacterales</taxon>
        <taxon>Paracoccaceae</taxon>
        <taxon>Rhabdonatronobacter</taxon>
    </lineage>
</organism>